<dbReference type="InterPro" id="IPR009053">
    <property type="entry name" value="Prefoldin"/>
</dbReference>
<proteinExistence type="inferred from homology"/>
<accession>A0A1G4IHZ7</accession>
<evidence type="ECO:0000256" key="3">
    <source>
        <dbReference type="SAM" id="Coils"/>
    </source>
</evidence>
<dbReference type="Gene3D" id="1.10.287.370">
    <property type="match status" value="1"/>
</dbReference>
<dbReference type="PANTHER" id="PTHR20903">
    <property type="entry name" value="PREFOLDIN SUBUNIT 1-RELATED"/>
    <property type="match status" value="1"/>
</dbReference>
<protein>
    <submittedName>
        <fullName evidence="4">Prefoldin subunit, putative</fullName>
    </submittedName>
</protein>
<dbReference type="Proteomes" id="UP000195570">
    <property type="component" value="Unassembled WGS sequence"/>
</dbReference>
<dbReference type="GO" id="GO:0005737">
    <property type="term" value="C:cytoplasm"/>
    <property type="evidence" value="ECO:0007669"/>
    <property type="project" value="TreeGrafter"/>
</dbReference>
<dbReference type="EMBL" id="CZPT02001752">
    <property type="protein sequence ID" value="SCU71898.1"/>
    <property type="molecule type" value="Genomic_DNA"/>
</dbReference>
<reference evidence="4" key="1">
    <citation type="submission" date="2016-09" db="EMBL/GenBank/DDBJ databases">
        <authorList>
            <person name="Hebert L."/>
            <person name="Moumen B."/>
        </authorList>
    </citation>
    <scope>NUCLEOTIDE SEQUENCE [LARGE SCALE GENOMIC DNA]</scope>
    <source>
        <strain evidence="4">OVI</strain>
    </source>
</reference>
<evidence type="ECO:0000313" key="5">
    <source>
        <dbReference type="Proteomes" id="UP000195570"/>
    </source>
</evidence>
<dbReference type="GeneID" id="92377420"/>
<name>A0A1G4IHZ7_TRYEQ</name>
<dbReference type="AlphaFoldDB" id="A0A1G4IHZ7"/>
<sequence>MSALAEAERMEREKALMEGQQRVDMLRETVRIMANRQAVLVGTKRRLQISTGELQRLSSDHCVYESVGRVFLRTPVPAFIEKQMEAAERCEAEEKRLMSEKQRVVEQLQKDEVQLREAAQQYMAEMSARRQLQQQQQKQ</sequence>
<organism evidence="4 5">
    <name type="scientific">Trypanosoma equiperdum</name>
    <dbReference type="NCBI Taxonomy" id="5694"/>
    <lineage>
        <taxon>Eukaryota</taxon>
        <taxon>Discoba</taxon>
        <taxon>Euglenozoa</taxon>
        <taxon>Kinetoplastea</taxon>
        <taxon>Metakinetoplastina</taxon>
        <taxon>Trypanosomatida</taxon>
        <taxon>Trypanosomatidae</taxon>
        <taxon>Trypanosoma</taxon>
    </lineage>
</organism>
<gene>
    <name evidence="4" type="ORF">TEOVI_000348000</name>
</gene>
<evidence type="ECO:0000256" key="1">
    <source>
        <dbReference type="ARBA" id="ARBA00008045"/>
    </source>
</evidence>
<keyword evidence="2" id="KW-0143">Chaperone</keyword>
<keyword evidence="3" id="KW-0175">Coiled coil</keyword>
<evidence type="ECO:0000256" key="2">
    <source>
        <dbReference type="ARBA" id="ARBA00023186"/>
    </source>
</evidence>
<dbReference type="RefSeq" id="XP_067082479.1">
    <property type="nucleotide sequence ID" value="XM_067226378.1"/>
</dbReference>
<dbReference type="GO" id="GO:0016272">
    <property type="term" value="C:prefoldin complex"/>
    <property type="evidence" value="ECO:0007669"/>
    <property type="project" value="InterPro"/>
</dbReference>
<dbReference type="InterPro" id="IPR002777">
    <property type="entry name" value="PFD_beta-like"/>
</dbReference>
<dbReference type="Pfam" id="PF01920">
    <property type="entry name" value="Prefoldin_2"/>
    <property type="match status" value="1"/>
</dbReference>
<dbReference type="GO" id="GO:0044183">
    <property type="term" value="F:protein folding chaperone"/>
    <property type="evidence" value="ECO:0007669"/>
    <property type="project" value="TreeGrafter"/>
</dbReference>
<dbReference type="GO" id="GO:0051082">
    <property type="term" value="F:unfolded protein binding"/>
    <property type="evidence" value="ECO:0007669"/>
    <property type="project" value="InterPro"/>
</dbReference>
<comment type="caution">
    <text evidence="4">The sequence shown here is derived from an EMBL/GenBank/DDBJ whole genome shotgun (WGS) entry which is preliminary data.</text>
</comment>
<feature type="coiled-coil region" evidence="3">
    <location>
        <begin position="80"/>
        <end position="135"/>
    </location>
</feature>
<dbReference type="VEuPathDB" id="TriTrypDB:TEOVI_000348000"/>
<keyword evidence="5" id="KW-1185">Reference proteome</keyword>
<dbReference type="PANTHER" id="PTHR20903:SF0">
    <property type="entry name" value="PREFOLDIN SUBUNIT 1"/>
    <property type="match status" value="1"/>
</dbReference>
<dbReference type="SUPFAM" id="SSF46579">
    <property type="entry name" value="Prefoldin"/>
    <property type="match status" value="1"/>
</dbReference>
<comment type="similarity">
    <text evidence="1">Belongs to the prefoldin subunit beta family.</text>
</comment>
<evidence type="ECO:0000313" key="4">
    <source>
        <dbReference type="EMBL" id="SCU71898.1"/>
    </source>
</evidence>